<sequence>MNHINELRDISILLIDFVLILAQLKQKELDVILTPRDNKRRYLNYMFHYGSMGTGAVVGTAVGGPLLGLGLLFSGGLASNVARSQTGMNDISPKSGWILVGLLKNIVEVFKGTVDYLGDKCDFQLLTFEDYKWLTDNELDESKISSKTIYIHSTQSSIECLYKDKKGVIKKHLLNDFLNESELLEMREQKEFGMRHKLAIITAIYKGICSPAFSEINQNQLETVNTI</sequence>
<proteinExistence type="predicted"/>
<dbReference type="RefSeq" id="WP_173237728.1">
    <property type="nucleotide sequence ID" value="NZ_AP022839.1"/>
</dbReference>
<dbReference type="AlphaFoldDB" id="A0A6F8T8A4"/>
<reference evidence="2" key="1">
    <citation type="journal article" date="2020" name="Microbiol. Resour. Announc.">
        <title>Complete Genome Sequence of Novel Psychrotolerant Legionella Strain TUM19329, Isolated from Antarctic Lake Sediment.</title>
        <authorList>
            <person name="Shimada S."/>
            <person name="Nakai R."/>
            <person name="Aoki K."/>
            <person name="Shimoeda N."/>
            <person name="Ohno G."/>
            <person name="Miyazaki Y."/>
            <person name="Kudoh S."/>
            <person name="Imura S."/>
            <person name="Watanabe K."/>
            <person name="Ishii Y."/>
            <person name="Tateda K."/>
        </authorList>
    </citation>
    <scope>NUCLEOTIDE SEQUENCE [LARGE SCALE GENOMIC DNA]</scope>
    <source>
        <strain evidence="2">TUM19329</strain>
    </source>
</reference>
<dbReference type="KEGG" id="lant:TUM19329_27480"/>
<dbReference type="EMBL" id="AP022839">
    <property type="protein sequence ID" value="BCA96387.1"/>
    <property type="molecule type" value="Genomic_DNA"/>
</dbReference>
<evidence type="ECO:0000313" key="2">
    <source>
        <dbReference type="EMBL" id="BCA96387.1"/>
    </source>
</evidence>
<protein>
    <submittedName>
        <fullName evidence="2">Uncharacterized protein</fullName>
    </submittedName>
</protein>
<keyword evidence="3" id="KW-1185">Reference proteome</keyword>
<organism evidence="2 3">
    <name type="scientific">Legionella antarctica</name>
    <dbReference type="NCBI Taxonomy" id="2708020"/>
    <lineage>
        <taxon>Bacteria</taxon>
        <taxon>Pseudomonadati</taxon>
        <taxon>Pseudomonadota</taxon>
        <taxon>Gammaproteobacteria</taxon>
        <taxon>Legionellales</taxon>
        <taxon>Legionellaceae</taxon>
        <taxon>Legionella</taxon>
    </lineage>
</organism>
<dbReference type="Proteomes" id="UP000502894">
    <property type="component" value="Chromosome"/>
</dbReference>
<evidence type="ECO:0000256" key="1">
    <source>
        <dbReference type="SAM" id="Phobius"/>
    </source>
</evidence>
<accession>A0A6F8T8A4</accession>
<keyword evidence="1" id="KW-0472">Membrane</keyword>
<keyword evidence="1" id="KW-0812">Transmembrane</keyword>
<feature type="transmembrane region" description="Helical" evidence="1">
    <location>
        <begin position="46"/>
        <end position="73"/>
    </location>
</feature>
<name>A0A6F8T8A4_9GAMM</name>
<keyword evidence="1" id="KW-1133">Transmembrane helix</keyword>
<evidence type="ECO:0000313" key="3">
    <source>
        <dbReference type="Proteomes" id="UP000502894"/>
    </source>
</evidence>
<gene>
    <name evidence="2" type="ORF">TUM19329_27480</name>
</gene>